<dbReference type="EMBL" id="CP158374">
    <property type="protein sequence ID" value="XBX82807.1"/>
    <property type="molecule type" value="Genomic_DNA"/>
</dbReference>
<organism evidence="1">
    <name type="scientific">Agromyces sp. G08B096</name>
    <dbReference type="NCBI Taxonomy" id="3156399"/>
    <lineage>
        <taxon>Bacteria</taxon>
        <taxon>Bacillati</taxon>
        <taxon>Actinomycetota</taxon>
        <taxon>Actinomycetes</taxon>
        <taxon>Micrococcales</taxon>
        <taxon>Microbacteriaceae</taxon>
        <taxon>Agromyces</taxon>
    </lineage>
</organism>
<evidence type="ECO:0000313" key="1">
    <source>
        <dbReference type="EMBL" id="XBX82807.1"/>
    </source>
</evidence>
<sequence length="149" mass="16449">MTARHRARPRRRDQLARLDAARARLDEAIRHEFTAKLPPMLSVAELAELTRSTSHAVRGLVQSGTIAARFSDGKYEISVAENWETIRKLRPRLLGGPSAEGATAEEAAPARTPVWIDAELARALQQHLLRTGEDLETVVARGLEPRADA</sequence>
<dbReference type="AlphaFoldDB" id="A0AAU7W912"/>
<gene>
    <name evidence="1" type="ORF">ABIQ69_02490</name>
</gene>
<proteinExistence type="predicted"/>
<dbReference type="RefSeq" id="WP_350348823.1">
    <property type="nucleotide sequence ID" value="NZ_CP158374.1"/>
</dbReference>
<evidence type="ECO:0008006" key="2">
    <source>
        <dbReference type="Google" id="ProtNLM"/>
    </source>
</evidence>
<name>A0AAU7W912_9MICO</name>
<accession>A0AAU7W912</accession>
<reference evidence="1" key="1">
    <citation type="submission" date="2024-05" db="EMBL/GenBank/DDBJ databases">
        <authorList>
            <person name="Yu L."/>
        </authorList>
    </citation>
    <scope>NUCLEOTIDE SEQUENCE</scope>
    <source>
        <strain evidence="1">G08B096</strain>
    </source>
</reference>
<protein>
    <recommendedName>
        <fullName evidence="2">DNA-binding protein</fullName>
    </recommendedName>
</protein>